<name>A0ABT9RMG4_9ACTN</name>
<proteinExistence type="predicted"/>
<accession>A0ABT9RMG4</accession>
<dbReference type="Proteomes" id="UP001230426">
    <property type="component" value="Unassembled WGS sequence"/>
</dbReference>
<dbReference type="RefSeq" id="WP_306876438.1">
    <property type="nucleotide sequence ID" value="NZ_JAUSRB010000005.1"/>
</dbReference>
<protein>
    <submittedName>
        <fullName evidence="1">Uncharacterized protein</fullName>
    </submittedName>
</protein>
<reference evidence="1 2" key="1">
    <citation type="submission" date="2023-07" db="EMBL/GenBank/DDBJ databases">
        <title>Sequencing the genomes of 1000 actinobacteria strains.</title>
        <authorList>
            <person name="Klenk H.-P."/>
        </authorList>
    </citation>
    <scope>NUCLEOTIDE SEQUENCE [LARGE SCALE GENOMIC DNA]</scope>
    <source>
        <strain evidence="1 2">DSM 44109</strain>
    </source>
</reference>
<evidence type="ECO:0000313" key="2">
    <source>
        <dbReference type="Proteomes" id="UP001230426"/>
    </source>
</evidence>
<evidence type="ECO:0000313" key="1">
    <source>
        <dbReference type="EMBL" id="MDP9870481.1"/>
    </source>
</evidence>
<keyword evidence="2" id="KW-1185">Reference proteome</keyword>
<organism evidence="1 2">
    <name type="scientific">Streptosporangium brasiliense</name>
    <dbReference type="NCBI Taxonomy" id="47480"/>
    <lineage>
        <taxon>Bacteria</taxon>
        <taxon>Bacillati</taxon>
        <taxon>Actinomycetota</taxon>
        <taxon>Actinomycetes</taxon>
        <taxon>Streptosporangiales</taxon>
        <taxon>Streptosporangiaceae</taxon>
        <taxon>Streptosporangium</taxon>
    </lineage>
</organism>
<comment type="caution">
    <text evidence="1">The sequence shown here is derived from an EMBL/GenBank/DDBJ whole genome shotgun (WGS) entry which is preliminary data.</text>
</comment>
<sequence>MGIIIPLPRTAPDLDTRPLAYALAHMEPDLRALVLPGETWDDMMTRREAAADILDDLLAEAAAELADAEAVSW</sequence>
<gene>
    <name evidence="1" type="ORF">J2S55_009819</name>
</gene>
<dbReference type="EMBL" id="JAUSRB010000005">
    <property type="protein sequence ID" value="MDP9870481.1"/>
    <property type="molecule type" value="Genomic_DNA"/>
</dbReference>